<dbReference type="EMBL" id="JAHUTJ010051540">
    <property type="protein sequence ID" value="MED6284813.1"/>
    <property type="molecule type" value="Genomic_DNA"/>
</dbReference>
<dbReference type="Proteomes" id="UP001352852">
    <property type="component" value="Unassembled WGS sequence"/>
</dbReference>
<gene>
    <name evidence="1" type="ORF">CHARACLAT_022804</name>
</gene>
<organism evidence="1 2">
    <name type="scientific">Characodon lateralis</name>
    <dbReference type="NCBI Taxonomy" id="208331"/>
    <lineage>
        <taxon>Eukaryota</taxon>
        <taxon>Metazoa</taxon>
        <taxon>Chordata</taxon>
        <taxon>Craniata</taxon>
        <taxon>Vertebrata</taxon>
        <taxon>Euteleostomi</taxon>
        <taxon>Actinopterygii</taxon>
        <taxon>Neopterygii</taxon>
        <taxon>Teleostei</taxon>
        <taxon>Neoteleostei</taxon>
        <taxon>Acanthomorphata</taxon>
        <taxon>Ovalentaria</taxon>
        <taxon>Atherinomorphae</taxon>
        <taxon>Cyprinodontiformes</taxon>
        <taxon>Goodeidae</taxon>
        <taxon>Characodon</taxon>
    </lineage>
</organism>
<reference evidence="1 2" key="1">
    <citation type="submission" date="2021-06" db="EMBL/GenBank/DDBJ databases">
        <authorList>
            <person name="Palmer J.M."/>
        </authorList>
    </citation>
    <scope>NUCLEOTIDE SEQUENCE [LARGE SCALE GENOMIC DNA]</scope>
    <source>
        <strain evidence="1 2">CL_MEX2019</strain>
        <tissue evidence="1">Muscle</tissue>
    </source>
</reference>
<accession>A0ABU7EC07</accession>
<protein>
    <submittedName>
        <fullName evidence="1">Uncharacterized protein</fullName>
    </submittedName>
</protein>
<comment type="caution">
    <text evidence="1">The sequence shown here is derived from an EMBL/GenBank/DDBJ whole genome shotgun (WGS) entry which is preliminary data.</text>
</comment>
<evidence type="ECO:0000313" key="2">
    <source>
        <dbReference type="Proteomes" id="UP001352852"/>
    </source>
</evidence>
<evidence type="ECO:0000313" key="1">
    <source>
        <dbReference type="EMBL" id="MED6284813.1"/>
    </source>
</evidence>
<keyword evidence="2" id="KW-1185">Reference proteome</keyword>
<name>A0ABU7EC07_9TELE</name>
<sequence>MESFRKTSIICIQETSEWQCSDSEVPNLICAHTHTHTQSNSAILQASLRLESIVWVEISSNHPAPSEGGLPWALWMTLKGFVREDPTLLLLIMLWQKTTERSERKVWLTTCNQVYLNNISKLICFI</sequence>
<proteinExistence type="predicted"/>